<keyword evidence="1" id="KW-0732">Signal</keyword>
<evidence type="ECO:0008006" key="4">
    <source>
        <dbReference type="Google" id="ProtNLM"/>
    </source>
</evidence>
<dbReference type="AlphaFoldDB" id="A0A348HHZ5"/>
<dbReference type="KEGG" id="zpl:ZBT109_2517"/>
<dbReference type="PROSITE" id="PS51257">
    <property type="entry name" value="PROKAR_LIPOPROTEIN"/>
    <property type="match status" value="1"/>
</dbReference>
<dbReference type="STRING" id="1123510.GCA_000620025_02475"/>
<organism evidence="2 3">
    <name type="scientific">Zymobacter palmae</name>
    <dbReference type="NCBI Taxonomy" id="33074"/>
    <lineage>
        <taxon>Bacteria</taxon>
        <taxon>Pseudomonadati</taxon>
        <taxon>Pseudomonadota</taxon>
        <taxon>Gammaproteobacteria</taxon>
        <taxon>Oceanospirillales</taxon>
        <taxon>Halomonadaceae</taxon>
        <taxon>Zymobacter group</taxon>
        <taxon>Zymobacter</taxon>
    </lineage>
</organism>
<feature type="signal peptide" evidence="1">
    <location>
        <begin position="1"/>
        <end position="27"/>
    </location>
</feature>
<dbReference type="EMBL" id="AP018933">
    <property type="protein sequence ID" value="BBG31247.1"/>
    <property type="molecule type" value="Genomic_DNA"/>
</dbReference>
<protein>
    <recommendedName>
        <fullName evidence="4">Lipoprotein</fullName>
    </recommendedName>
</protein>
<proteinExistence type="predicted"/>
<keyword evidence="3" id="KW-1185">Reference proteome</keyword>
<sequence>MSTTRHGETPMKLHTITLVLCAAAALAGCSASATRTSDTSNHKATYHLDCSGTFLSMNSCVEKANNVCPQGYDVIDKNREEVKEHKSQSRTDGAVVGKELKEMDIRCH</sequence>
<evidence type="ECO:0000313" key="3">
    <source>
        <dbReference type="Proteomes" id="UP000267342"/>
    </source>
</evidence>
<accession>A0A348HHZ5</accession>
<dbReference type="Proteomes" id="UP000267342">
    <property type="component" value="Chromosome"/>
</dbReference>
<feature type="chain" id="PRO_5017070993" description="Lipoprotein" evidence="1">
    <location>
        <begin position="28"/>
        <end position="108"/>
    </location>
</feature>
<reference evidence="2 3" key="1">
    <citation type="submission" date="2018-09" db="EMBL/GenBank/DDBJ databases">
        <title>Zymobacter palmae IAM14233 (=T109) whole genome analysis.</title>
        <authorList>
            <person name="Yanase H."/>
        </authorList>
    </citation>
    <scope>NUCLEOTIDE SEQUENCE [LARGE SCALE GENOMIC DNA]</scope>
    <source>
        <strain evidence="2 3">IAM14233</strain>
    </source>
</reference>
<gene>
    <name evidence="2" type="ORF">ZBT109_2517</name>
</gene>
<name>A0A348HHZ5_9GAMM</name>
<evidence type="ECO:0000313" key="2">
    <source>
        <dbReference type="EMBL" id="BBG31247.1"/>
    </source>
</evidence>
<evidence type="ECO:0000256" key="1">
    <source>
        <dbReference type="SAM" id="SignalP"/>
    </source>
</evidence>